<comment type="subcellular location">
    <subcellularLocation>
        <location evidence="2">Periplasm</location>
    </subcellularLocation>
</comment>
<dbReference type="InterPro" id="IPR000326">
    <property type="entry name" value="PAP2/HPO"/>
</dbReference>
<keyword evidence="6" id="KW-0574">Periplasm</keyword>
<dbReference type="InterPro" id="IPR018296">
    <property type="entry name" value="Acid_Pase_classA_bac_CS"/>
</dbReference>
<dbReference type="SUPFAM" id="SSF48317">
    <property type="entry name" value="Acid phosphatase/Vanadium-dependent haloperoxidase"/>
    <property type="match status" value="1"/>
</dbReference>
<evidence type="ECO:0000256" key="1">
    <source>
        <dbReference type="ARBA" id="ARBA00000032"/>
    </source>
</evidence>
<sequence>MSGGADPYADVAGSGSYPSGHTNQGYWKAILLADMLPEFAPQLLARASEIGHSRVVLGVHYPLDVMGGRIMGQAAAADRLADPAFARLVDEAAVEVRAVLEAEAGAPLADVAASDVPYTLTDGDLYRDHMTYGFEQVDPSLVNDIPAEAAVLLRTAAPDLGVEERLQVLRDTAIEAGYPLDEAGPDGGWLRIDLVAAHEALAARG</sequence>
<dbReference type="Gene3D" id="1.20.144.10">
    <property type="entry name" value="Phosphatidic acid phosphatase type 2/haloperoxidase"/>
    <property type="match status" value="1"/>
</dbReference>
<dbReference type="Proteomes" id="UP000013525">
    <property type="component" value="Unassembled WGS sequence"/>
</dbReference>
<feature type="domain" description="Phosphatidic acid phosphatase type 2/haloperoxidase" evidence="8">
    <location>
        <begin position="14"/>
        <end position="76"/>
    </location>
</feature>
<evidence type="ECO:0000256" key="7">
    <source>
        <dbReference type="ARBA" id="ARBA00022801"/>
    </source>
</evidence>
<protein>
    <recommendedName>
        <fullName evidence="4">acid phosphatase</fullName>
        <ecNumber evidence="4">3.1.3.2</ecNumber>
    </recommendedName>
</protein>
<reference evidence="9 10" key="1">
    <citation type="journal article" date="2013" name="Genome Announc.">
        <title>Draft Genome Sequence of Rhodococcus rhodnii Strain LMG5362, a Symbiont of Rhodnius prolixus (Hemiptera, Reduviidae, Triatominae), the Principle Vector of Trypanosoma cruzi.</title>
        <authorList>
            <person name="Pachebat J.A."/>
            <person name="van Keulen G."/>
            <person name="Whitten M.M."/>
            <person name="Girdwood S."/>
            <person name="Del Sol R."/>
            <person name="Dyson P.J."/>
            <person name="Facey P.D."/>
        </authorList>
    </citation>
    <scope>NUCLEOTIDE SEQUENCE [LARGE SCALE GENOMIC DNA]</scope>
    <source>
        <strain evidence="9 10">LMG 5362</strain>
    </source>
</reference>
<dbReference type="GO" id="GO:0003993">
    <property type="term" value="F:acid phosphatase activity"/>
    <property type="evidence" value="ECO:0007669"/>
    <property type="project" value="UniProtKB-EC"/>
</dbReference>
<evidence type="ECO:0000256" key="5">
    <source>
        <dbReference type="ARBA" id="ARBA00022729"/>
    </source>
</evidence>
<dbReference type="Pfam" id="PF01569">
    <property type="entry name" value="PAP2"/>
    <property type="match status" value="1"/>
</dbReference>
<keyword evidence="7" id="KW-0378">Hydrolase</keyword>
<evidence type="ECO:0000256" key="3">
    <source>
        <dbReference type="ARBA" id="ARBA00009017"/>
    </source>
</evidence>
<dbReference type="PROSITE" id="PS01157">
    <property type="entry name" value="ACID_PHOSPH_CL_A"/>
    <property type="match status" value="1"/>
</dbReference>
<dbReference type="eggNOG" id="COG0671">
    <property type="taxonomic scope" value="Bacteria"/>
</dbReference>
<dbReference type="InterPro" id="IPR036938">
    <property type="entry name" value="PAP2/HPO_sf"/>
</dbReference>
<evidence type="ECO:0000256" key="6">
    <source>
        <dbReference type="ARBA" id="ARBA00022764"/>
    </source>
</evidence>
<dbReference type="GO" id="GO:0030288">
    <property type="term" value="C:outer membrane-bounded periplasmic space"/>
    <property type="evidence" value="ECO:0007669"/>
    <property type="project" value="InterPro"/>
</dbReference>
<organism evidence="9 10">
    <name type="scientific">Rhodococcus rhodnii LMG 5362</name>
    <dbReference type="NCBI Taxonomy" id="1273125"/>
    <lineage>
        <taxon>Bacteria</taxon>
        <taxon>Bacillati</taxon>
        <taxon>Actinomycetota</taxon>
        <taxon>Actinomycetes</taxon>
        <taxon>Mycobacteriales</taxon>
        <taxon>Nocardiaceae</taxon>
        <taxon>Rhodococcus</taxon>
    </lineage>
</organism>
<gene>
    <name evidence="9" type="ORF">Rrhod_1269</name>
</gene>
<comment type="catalytic activity">
    <reaction evidence="1">
        <text>a phosphate monoester + H2O = an alcohol + phosphate</text>
        <dbReference type="Rhea" id="RHEA:15017"/>
        <dbReference type="ChEBI" id="CHEBI:15377"/>
        <dbReference type="ChEBI" id="CHEBI:30879"/>
        <dbReference type="ChEBI" id="CHEBI:43474"/>
        <dbReference type="ChEBI" id="CHEBI:67140"/>
        <dbReference type="EC" id="3.1.3.2"/>
    </reaction>
</comment>
<dbReference type="AlphaFoldDB" id="R7WPS7"/>
<dbReference type="EC" id="3.1.3.2" evidence="4"/>
<dbReference type="PATRIC" id="fig|1273125.3.peg.1225"/>
<proteinExistence type="inferred from homology"/>
<evidence type="ECO:0000313" key="9">
    <source>
        <dbReference type="EMBL" id="EOM77316.1"/>
    </source>
</evidence>
<dbReference type="InterPro" id="IPR001011">
    <property type="entry name" value="Acid_Pase_classA_bac"/>
</dbReference>
<dbReference type="EMBL" id="APMY01000043">
    <property type="protein sequence ID" value="EOM77316.1"/>
    <property type="molecule type" value="Genomic_DNA"/>
</dbReference>
<evidence type="ECO:0000259" key="8">
    <source>
        <dbReference type="Pfam" id="PF01569"/>
    </source>
</evidence>
<evidence type="ECO:0000313" key="10">
    <source>
        <dbReference type="Proteomes" id="UP000013525"/>
    </source>
</evidence>
<name>R7WPS7_9NOCA</name>
<evidence type="ECO:0000256" key="4">
    <source>
        <dbReference type="ARBA" id="ARBA00012646"/>
    </source>
</evidence>
<keyword evidence="5" id="KW-0732">Signal</keyword>
<accession>R7WPS7</accession>
<comment type="similarity">
    <text evidence="3">Belongs to the class A bacterial acid phosphatase family.</text>
</comment>
<keyword evidence="10" id="KW-1185">Reference proteome</keyword>
<comment type="caution">
    <text evidence="9">The sequence shown here is derived from an EMBL/GenBank/DDBJ whole genome shotgun (WGS) entry which is preliminary data.</text>
</comment>
<dbReference type="PRINTS" id="PR00483">
    <property type="entry name" value="BACPHPHTASE"/>
</dbReference>
<evidence type="ECO:0000256" key="2">
    <source>
        <dbReference type="ARBA" id="ARBA00004418"/>
    </source>
</evidence>